<comment type="caution">
    <text evidence="1">The sequence shown here is derived from an EMBL/GenBank/DDBJ whole genome shotgun (WGS) entry which is preliminary data.</text>
</comment>
<organism evidence="1 2">
    <name type="scientific">Bacillus cereus</name>
    <dbReference type="NCBI Taxonomy" id="1396"/>
    <lineage>
        <taxon>Bacteria</taxon>
        <taxon>Bacillati</taxon>
        <taxon>Bacillota</taxon>
        <taxon>Bacilli</taxon>
        <taxon>Bacillales</taxon>
        <taxon>Bacillaceae</taxon>
        <taxon>Bacillus</taxon>
        <taxon>Bacillus cereus group</taxon>
    </lineage>
</organism>
<name>A0A9W7UNM2_BACCE</name>
<proteinExistence type="predicted"/>
<dbReference type="AlphaFoldDB" id="A0A9W7UNM2"/>
<dbReference type="InterPro" id="IPR036412">
    <property type="entry name" value="HAD-like_sf"/>
</dbReference>
<reference evidence="1 2" key="1">
    <citation type="submission" date="2018-08" db="EMBL/GenBank/DDBJ databases">
        <title>Bacillus phenotypic plasticity.</title>
        <authorList>
            <person name="Hurtado E."/>
        </authorList>
    </citation>
    <scope>NUCLEOTIDE SEQUENCE [LARGE SCALE GENOMIC DNA]</scope>
    <source>
        <strain evidence="1 2">111b</strain>
    </source>
</reference>
<evidence type="ECO:0000313" key="2">
    <source>
        <dbReference type="Proteomes" id="UP000323321"/>
    </source>
</evidence>
<dbReference type="Gene3D" id="3.40.50.1000">
    <property type="entry name" value="HAD superfamily/HAD-like"/>
    <property type="match status" value="1"/>
</dbReference>
<dbReference type="Proteomes" id="UP000323321">
    <property type="component" value="Unassembled WGS sequence"/>
</dbReference>
<dbReference type="InterPro" id="IPR023214">
    <property type="entry name" value="HAD_sf"/>
</dbReference>
<dbReference type="SUPFAM" id="SSF56784">
    <property type="entry name" value="HAD-like"/>
    <property type="match status" value="1"/>
</dbReference>
<protein>
    <submittedName>
        <fullName evidence="1">Uncharacterized protein</fullName>
    </submittedName>
</protein>
<gene>
    <name evidence="1" type="ORF">DX932_30920</name>
</gene>
<dbReference type="EMBL" id="QSMZ01000054">
    <property type="protein sequence ID" value="KAA6448375.1"/>
    <property type="molecule type" value="Genomic_DNA"/>
</dbReference>
<accession>A0A9W7UNM2</accession>
<sequence length="81" mass="9258">MKLRENTLKTIQSLHNLGIIQSIASKTDYNKGLSKLKQLGIEKYFILPQLNSSNKSTSIKKIAKVFHIELQKNVFIDNDNL</sequence>
<evidence type="ECO:0000313" key="1">
    <source>
        <dbReference type="EMBL" id="KAA6448375.1"/>
    </source>
</evidence>